<name>A0ABU2DQH8_9MICC</name>
<comment type="caution">
    <text evidence="1">The sequence shown here is derived from an EMBL/GenBank/DDBJ whole genome shotgun (WGS) entry which is preliminary data.</text>
</comment>
<sequence>MIGRLIGARRRARRLDKELGHGLWRRVHDRYVRGLDRYHQVIEGIADDAVHHRLVLLGDRLAAELETVRALCHEAHAAHPGEGMQIPGEAAELHAGLSRAANHLATTAEAAAMVRLGAAEVEAVSRRAQRVFEMLRAAEAVRVGR</sequence>
<dbReference type="EMBL" id="JAVKGR010000003">
    <property type="protein sequence ID" value="MDR8018757.1"/>
    <property type="molecule type" value="Genomic_DNA"/>
</dbReference>
<evidence type="ECO:0008006" key="3">
    <source>
        <dbReference type="Google" id="ProtNLM"/>
    </source>
</evidence>
<evidence type="ECO:0000313" key="1">
    <source>
        <dbReference type="EMBL" id="MDR8018757.1"/>
    </source>
</evidence>
<protein>
    <recommendedName>
        <fullName evidence="3">SAV-6107-like HEPN domain-containing protein</fullName>
    </recommendedName>
</protein>
<dbReference type="Proteomes" id="UP001251870">
    <property type="component" value="Unassembled WGS sequence"/>
</dbReference>
<reference evidence="1 2" key="1">
    <citation type="submission" date="2023-09" db="EMBL/GenBank/DDBJ databases">
        <title>Description of three actinobacteria isolated from air of manufacturing shop in a pharmaceutical factory.</title>
        <authorList>
            <person name="Zhang D.-F."/>
        </authorList>
    </citation>
    <scope>NUCLEOTIDE SEQUENCE [LARGE SCALE GENOMIC DNA]</scope>
    <source>
        <strain evidence="1 2">LY-0111</strain>
    </source>
</reference>
<gene>
    <name evidence="1" type="ORF">RIL96_04165</name>
</gene>
<evidence type="ECO:0000313" key="2">
    <source>
        <dbReference type="Proteomes" id="UP001251870"/>
    </source>
</evidence>
<organism evidence="1 2">
    <name type="scientific">Nesterenkonia aerolata</name>
    <dbReference type="NCBI Taxonomy" id="3074079"/>
    <lineage>
        <taxon>Bacteria</taxon>
        <taxon>Bacillati</taxon>
        <taxon>Actinomycetota</taxon>
        <taxon>Actinomycetes</taxon>
        <taxon>Micrococcales</taxon>
        <taxon>Micrococcaceae</taxon>
        <taxon>Nesterenkonia</taxon>
    </lineage>
</organism>
<dbReference type="RefSeq" id="WP_310547751.1">
    <property type="nucleotide sequence ID" value="NZ_JAVKGR010000003.1"/>
</dbReference>
<keyword evidence="2" id="KW-1185">Reference proteome</keyword>
<proteinExistence type="predicted"/>
<accession>A0ABU2DQH8</accession>